<dbReference type="InParanoid" id="A0A3Q3E2Z9"/>
<evidence type="ECO:0000256" key="1">
    <source>
        <dbReference type="SAM" id="MobiDB-lite"/>
    </source>
</evidence>
<feature type="compositionally biased region" description="Low complexity" evidence="1">
    <location>
        <begin position="1"/>
        <end position="22"/>
    </location>
</feature>
<evidence type="ECO:0000313" key="3">
    <source>
        <dbReference type="Proteomes" id="UP000261660"/>
    </source>
</evidence>
<reference evidence="2" key="1">
    <citation type="submission" date="2025-08" db="UniProtKB">
        <authorList>
            <consortium name="Ensembl"/>
        </authorList>
    </citation>
    <scope>IDENTIFICATION</scope>
</reference>
<keyword evidence="3" id="KW-1185">Reference proteome</keyword>
<proteinExistence type="predicted"/>
<dbReference type="Ensembl" id="ENSLBET00000000292.1">
    <property type="protein sequence ID" value="ENSLBEP00000000281.1"/>
    <property type="gene ID" value="ENSLBEG00000000221.1"/>
</dbReference>
<dbReference type="AlphaFoldDB" id="A0A3Q3E2Z9"/>
<accession>A0A3Q3E2Z9</accession>
<sequence>MSGTLESLSGLGDDGSSVGSDSEINGLTVRRTDKYGFLGGNQYSESGGSRIVTRLVYTDECKSRL</sequence>
<organism evidence="2 3">
    <name type="scientific">Labrus bergylta</name>
    <name type="common">ballan wrasse</name>
    <dbReference type="NCBI Taxonomy" id="56723"/>
    <lineage>
        <taxon>Eukaryota</taxon>
        <taxon>Metazoa</taxon>
        <taxon>Chordata</taxon>
        <taxon>Craniata</taxon>
        <taxon>Vertebrata</taxon>
        <taxon>Euteleostomi</taxon>
        <taxon>Actinopterygii</taxon>
        <taxon>Neopterygii</taxon>
        <taxon>Teleostei</taxon>
        <taxon>Neoteleostei</taxon>
        <taxon>Acanthomorphata</taxon>
        <taxon>Eupercaria</taxon>
        <taxon>Labriformes</taxon>
        <taxon>Labridae</taxon>
        <taxon>Labrus</taxon>
    </lineage>
</organism>
<dbReference type="STRING" id="56723.ENSLBEP00000000281"/>
<protein>
    <submittedName>
        <fullName evidence="2">Uncharacterized protein</fullName>
    </submittedName>
</protein>
<feature type="region of interest" description="Disordered" evidence="1">
    <location>
        <begin position="1"/>
        <end position="25"/>
    </location>
</feature>
<evidence type="ECO:0000313" key="2">
    <source>
        <dbReference type="Ensembl" id="ENSLBEP00000000281.1"/>
    </source>
</evidence>
<name>A0A3Q3E2Z9_9LABR</name>
<dbReference type="GeneTree" id="ENSGT01030000237456"/>
<dbReference type="Proteomes" id="UP000261660">
    <property type="component" value="Unplaced"/>
</dbReference>
<reference evidence="2" key="2">
    <citation type="submission" date="2025-09" db="UniProtKB">
        <authorList>
            <consortium name="Ensembl"/>
        </authorList>
    </citation>
    <scope>IDENTIFICATION</scope>
</reference>